<evidence type="ECO:0000313" key="2">
    <source>
        <dbReference type="Proteomes" id="UP000275408"/>
    </source>
</evidence>
<keyword evidence="2" id="KW-1185">Reference proteome</keyword>
<proteinExistence type="predicted"/>
<dbReference type="EMBL" id="RCHS01003332">
    <property type="protein sequence ID" value="RMX42560.1"/>
    <property type="molecule type" value="Genomic_DNA"/>
</dbReference>
<gene>
    <name evidence="1" type="ORF">pdam_00016895</name>
</gene>
<comment type="caution">
    <text evidence="1">The sequence shown here is derived from an EMBL/GenBank/DDBJ whole genome shotgun (WGS) entry which is preliminary data.</text>
</comment>
<protein>
    <submittedName>
        <fullName evidence="1">Uncharacterized protein</fullName>
    </submittedName>
</protein>
<dbReference type="Proteomes" id="UP000275408">
    <property type="component" value="Unassembled WGS sequence"/>
</dbReference>
<name>A0A3M6TMH0_POCDA</name>
<sequence>MTQYKLLIMKTYRQFHGKAWLQYDTAFWKDAPASGLADRSCKNLNLYNFHTCLVPQSQPSAASSPFPNSGSLSSNFCRSRSDSICHWPFGQCWYCHCCDKCEGDHPNINCPFRASKSYEQHMVVYRSPKATGHSITGAFQQDLVSPFRVTPTSADKLQQELCFHPDQRRVDFVISGTTGVSLRSTTQNMPSAALHPAVIDQYLFTELQKGHVAGPYAISPIPNLHAHLSSFLQSTLQTAGIPEKFSGHSFRILAATTASQWGIPDHLIKNMVLTLMDSILSVAEQIS</sequence>
<reference evidence="1 2" key="1">
    <citation type="journal article" date="2018" name="Sci. Rep.">
        <title>Comparative analysis of the Pocillopora damicornis genome highlights role of immune system in coral evolution.</title>
        <authorList>
            <person name="Cunning R."/>
            <person name="Bay R.A."/>
            <person name="Gillette P."/>
            <person name="Baker A.C."/>
            <person name="Traylor-Knowles N."/>
        </authorList>
    </citation>
    <scope>NUCLEOTIDE SEQUENCE [LARGE SCALE GENOMIC DNA]</scope>
    <source>
        <strain evidence="1">RSMAS</strain>
        <tissue evidence="1">Whole animal</tissue>
    </source>
</reference>
<accession>A0A3M6TMH0</accession>
<organism evidence="1 2">
    <name type="scientific">Pocillopora damicornis</name>
    <name type="common">Cauliflower coral</name>
    <name type="synonym">Millepora damicornis</name>
    <dbReference type="NCBI Taxonomy" id="46731"/>
    <lineage>
        <taxon>Eukaryota</taxon>
        <taxon>Metazoa</taxon>
        <taxon>Cnidaria</taxon>
        <taxon>Anthozoa</taxon>
        <taxon>Hexacorallia</taxon>
        <taxon>Scleractinia</taxon>
        <taxon>Astrocoeniina</taxon>
        <taxon>Pocilloporidae</taxon>
        <taxon>Pocillopora</taxon>
    </lineage>
</organism>
<dbReference type="AlphaFoldDB" id="A0A3M6TMH0"/>
<evidence type="ECO:0000313" key="1">
    <source>
        <dbReference type="EMBL" id="RMX42560.1"/>
    </source>
</evidence>